<dbReference type="SUPFAM" id="SSF50969">
    <property type="entry name" value="YVTN repeat-like/Quinoprotein amine dehydrogenase"/>
    <property type="match status" value="1"/>
</dbReference>
<reference evidence="1 2" key="1">
    <citation type="submission" date="2011-08" db="EMBL/GenBank/DDBJ databases">
        <title>The Genome Sequence of Prevotella sp. oral taxon 302 str. F0323.</title>
        <authorList>
            <consortium name="The Broad Institute Genome Sequencing Platform"/>
            <person name="Earl A."/>
            <person name="Ward D."/>
            <person name="Feldgarden M."/>
            <person name="Gevers D."/>
            <person name="Izard J."/>
            <person name="Blanton J.M."/>
            <person name="Baranova O.V."/>
            <person name="Tanner A.C."/>
            <person name="Dewhirst F.E."/>
            <person name="Young S.K."/>
            <person name="Zeng Q."/>
            <person name="Gargeya S."/>
            <person name="Fitzgerald M."/>
            <person name="Haas B."/>
            <person name="Abouelleil A."/>
            <person name="Alvarado L."/>
            <person name="Arachchi H.M."/>
            <person name="Berlin A."/>
            <person name="Brown A."/>
            <person name="Chapman S.B."/>
            <person name="Chen Z."/>
            <person name="Dunbar C."/>
            <person name="Freedman E."/>
            <person name="Gearin G."/>
            <person name="Gellesch M."/>
            <person name="Goldberg J."/>
            <person name="Griggs A."/>
            <person name="Gujja S."/>
            <person name="Heiman D."/>
            <person name="Howarth C."/>
            <person name="Larson L."/>
            <person name="Lui A."/>
            <person name="MacDonald P.J.P."/>
            <person name="Montmayeur A."/>
            <person name="Murphy C."/>
            <person name="Neiman D."/>
            <person name="Pearson M."/>
            <person name="Priest M."/>
            <person name="Roberts A."/>
            <person name="Saif S."/>
            <person name="Shea T."/>
            <person name="Shenoy N."/>
            <person name="Sisk P."/>
            <person name="Stolte C."/>
            <person name="Sykes S."/>
            <person name="Wortman J."/>
            <person name="Nusbaum C."/>
            <person name="Birren B."/>
        </authorList>
    </citation>
    <scope>NUCLEOTIDE SEQUENCE [LARGE SCALE GENOMIC DNA]</scope>
    <source>
        <strain evidence="1 2">F0323</strain>
    </source>
</reference>
<dbReference type="eggNOG" id="COG3391">
    <property type="taxonomic scope" value="Bacteria"/>
</dbReference>
<dbReference type="InterPro" id="IPR011044">
    <property type="entry name" value="Quino_amine_DH_bsu"/>
</dbReference>
<proteinExistence type="predicted"/>
<dbReference type="AlphaFoldDB" id="G5GBQ0"/>
<comment type="caution">
    <text evidence="1">The sequence shown here is derived from an EMBL/GenBank/DDBJ whole genome shotgun (WGS) entry which is preliminary data.</text>
</comment>
<dbReference type="Proteomes" id="UP000015993">
    <property type="component" value="Unassembled WGS sequence"/>
</dbReference>
<name>G5GBQ0_9BACT</name>
<dbReference type="RefSeq" id="WP_009347461.1">
    <property type="nucleotide sequence ID" value="NZ_JH376829.1"/>
</dbReference>
<protein>
    <submittedName>
        <fullName evidence="1">Uncharacterized protein</fullName>
    </submittedName>
</protein>
<keyword evidence="2" id="KW-1185">Reference proteome</keyword>
<dbReference type="STRING" id="679199.HMPREF9332_01001"/>
<evidence type="ECO:0000313" key="1">
    <source>
        <dbReference type="EMBL" id="EHG23017.1"/>
    </source>
</evidence>
<evidence type="ECO:0000313" key="2">
    <source>
        <dbReference type="Proteomes" id="UP000015993"/>
    </source>
</evidence>
<organism evidence="1 2">
    <name type="scientific">Alloprevotella rava F0323</name>
    <dbReference type="NCBI Taxonomy" id="679199"/>
    <lineage>
        <taxon>Bacteria</taxon>
        <taxon>Pseudomonadati</taxon>
        <taxon>Bacteroidota</taxon>
        <taxon>Bacteroidia</taxon>
        <taxon>Bacteroidales</taxon>
        <taxon>Prevotellaceae</taxon>
        <taxon>Alloprevotella</taxon>
    </lineage>
</organism>
<dbReference type="OrthoDB" id="1404180at2"/>
<accession>G5GBQ0</accession>
<gene>
    <name evidence="1" type="ORF">HMPREF9332_01001</name>
</gene>
<dbReference type="EMBL" id="ACZK01000018">
    <property type="protein sequence ID" value="EHG23017.1"/>
    <property type="molecule type" value="Genomic_DNA"/>
</dbReference>
<sequence>MLLSCVFIFSACDKNTEEPNPTPESKSINYAICALAGSYPNYTSYIQGLKSLEGEVKLDKAKEISRPALLWGKGGQVFVSLFGKPLTLSKYTFQDNGLPIEGKQFVEPAAATVPTICYVDKHEAYAGLSGAGGLHHVIRFDPMTMEKTGEISLESIKKEGITTVLQMQMVHRGDKLFMGLVYGGYGGGEVIDDAFVVVIDRKNLKVEKLISDSRTSRIYTGGQTMSSITVMPNGDIYVMAEGSENKPSGILRILNGQTDFDKDYFINLDKLMGSNCHGLEFIGDMKAVTLKSIDPENAGELKGPNHKYCVVDLKNKISLGEITGLPLVYGVPVCAFCKLIDGEYLLNAAEKDLSTVYKLDPNTLKVTPKMTIRGKLTGLVPVK</sequence>
<dbReference type="HOGENOM" id="CLU_047524_0_0_10"/>